<dbReference type="RefSeq" id="WP_118991201.1">
    <property type="nucleotide sequence ID" value="NZ_CP023434.1"/>
</dbReference>
<dbReference type="PANTHER" id="PTHR10000:SF8">
    <property type="entry name" value="HAD SUPERFAMILY HYDROLASE-LIKE, TYPE 3"/>
    <property type="match status" value="1"/>
</dbReference>
<feature type="region of interest" description="Disordered" evidence="1">
    <location>
        <begin position="402"/>
        <end position="423"/>
    </location>
</feature>
<dbReference type="GO" id="GO:0000287">
    <property type="term" value="F:magnesium ion binding"/>
    <property type="evidence" value="ECO:0007669"/>
    <property type="project" value="TreeGrafter"/>
</dbReference>
<proteinExistence type="predicted"/>
<dbReference type="Proteomes" id="UP000263232">
    <property type="component" value="Chromosome"/>
</dbReference>
<dbReference type="Gene3D" id="3.90.1010.20">
    <property type="match status" value="2"/>
</dbReference>
<dbReference type="SMART" id="SM00900">
    <property type="entry name" value="FMN_bind"/>
    <property type="match status" value="2"/>
</dbReference>
<dbReference type="EMBL" id="CP023434">
    <property type="protein sequence ID" value="AXY26329.1"/>
    <property type="molecule type" value="Genomic_DNA"/>
</dbReference>
<evidence type="ECO:0000256" key="1">
    <source>
        <dbReference type="SAM" id="MobiDB-lite"/>
    </source>
</evidence>
<dbReference type="GO" id="GO:0010181">
    <property type="term" value="F:FMN binding"/>
    <property type="evidence" value="ECO:0007669"/>
    <property type="project" value="InterPro"/>
</dbReference>
<dbReference type="SUPFAM" id="SSF56784">
    <property type="entry name" value="HAD-like"/>
    <property type="match status" value="1"/>
</dbReference>
<dbReference type="GO" id="GO:0016020">
    <property type="term" value="C:membrane"/>
    <property type="evidence" value="ECO:0007669"/>
    <property type="project" value="InterPro"/>
</dbReference>
<feature type="domain" description="FMN-binding" evidence="2">
    <location>
        <begin position="323"/>
        <end position="394"/>
    </location>
</feature>
<protein>
    <recommendedName>
        <fullName evidence="2">FMN-binding domain-containing protein</fullName>
    </recommendedName>
</protein>
<dbReference type="InterPro" id="IPR007329">
    <property type="entry name" value="FMN-bd"/>
</dbReference>
<sequence>MDLKLVAIDLDGSLLRNDFTYEVERFNAVRQRLGEQGVRFAILSGHSRQDLTAFLSEMDTRDIYLTSHNGNYVTYNGKRLRKVDLPDDALAWYKSKLQQFDNLLFIADDGEQVYAYQRGKSSYLDSELQRVYPGAKPIEDLDELKGRPLFKLAANFALERPDVKKLRRRLQEERTDLDVIVRRFGWLEVHTRAGGKKAVLEYLQDLYAISKDETLTFGNKMNDASMNQLAAYPVAMANAYIEYRKITPYVIGSNEEQALIRLLEEIADAGSLAPLNKYHNPEKEESNPMNTQADAHSSANHTPEVEPVASPSHTQGFVGKARGMAGDVALNVEFAIQNIEIVQEQETVGIGDLALQTLPGQIIAKNSLDVDTISSATVTSNAIRNAIIDAAQQAVDAMQATVDASSGASSHDSHAESEPVTVGEGEYIGRAQGLGGELVVRVTTSDGQSIDQVEVLSHKETPGIGTKAIDALPAQIVSANSTDVDSISGASITSSAIKEAVEQAMAGGESNDEVDQLIDTLIQDQNLRSAFKAVLQEHLPERTPGEPVHAAESASQKPTYDQRSVEEIDADRTLTKEQKAQLIMNQIFYAREAANAEDMTEATDTPSTDADSSASQH</sequence>
<feature type="compositionally biased region" description="Polar residues" evidence="1">
    <location>
        <begin position="287"/>
        <end position="301"/>
    </location>
</feature>
<reference evidence="3 4" key="1">
    <citation type="submission" date="2017-09" db="EMBL/GenBank/DDBJ databases">
        <title>Complete genome sequence of Oxytococcus suis strain ZY16052.</title>
        <authorList>
            <person name="Li F."/>
        </authorList>
    </citation>
    <scope>NUCLEOTIDE SEQUENCE [LARGE SCALE GENOMIC DNA]</scope>
    <source>
        <strain evidence="3 4">ZY16052</strain>
    </source>
</reference>
<feature type="region of interest" description="Disordered" evidence="1">
    <location>
        <begin position="274"/>
        <end position="316"/>
    </location>
</feature>
<dbReference type="Pfam" id="PF04205">
    <property type="entry name" value="FMN_bind"/>
    <property type="match status" value="2"/>
</dbReference>
<feature type="compositionally biased region" description="Low complexity" evidence="1">
    <location>
        <begin position="602"/>
        <end position="617"/>
    </location>
</feature>
<gene>
    <name evidence="3" type="ORF">CL176_10155</name>
</gene>
<feature type="compositionally biased region" description="Polar residues" evidence="1">
    <location>
        <begin position="553"/>
        <end position="562"/>
    </location>
</feature>
<dbReference type="InterPro" id="IPR023214">
    <property type="entry name" value="HAD_sf"/>
</dbReference>
<dbReference type="OrthoDB" id="9814970at2"/>
<dbReference type="GO" id="GO:0016791">
    <property type="term" value="F:phosphatase activity"/>
    <property type="evidence" value="ECO:0007669"/>
    <property type="project" value="TreeGrafter"/>
</dbReference>
<dbReference type="Pfam" id="PF08282">
    <property type="entry name" value="Hydrolase_3"/>
    <property type="match status" value="1"/>
</dbReference>
<name>A0A347WMM2_9LACT</name>
<dbReference type="Gene3D" id="3.30.1240.10">
    <property type="match status" value="1"/>
</dbReference>
<dbReference type="InterPro" id="IPR036412">
    <property type="entry name" value="HAD-like_sf"/>
</dbReference>
<feature type="domain" description="FMN-binding" evidence="2">
    <location>
        <begin position="433"/>
        <end position="508"/>
    </location>
</feature>
<dbReference type="GO" id="GO:0005829">
    <property type="term" value="C:cytosol"/>
    <property type="evidence" value="ECO:0007669"/>
    <property type="project" value="TreeGrafter"/>
</dbReference>
<evidence type="ECO:0000313" key="3">
    <source>
        <dbReference type="EMBL" id="AXY26329.1"/>
    </source>
</evidence>
<accession>A0A347WMM2</accession>
<dbReference type="KEGG" id="abae:CL176_10155"/>
<evidence type="ECO:0000259" key="2">
    <source>
        <dbReference type="SMART" id="SM00900"/>
    </source>
</evidence>
<dbReference type="AlphaFoldDB" id="A0A347WMM2"/>
<keyword evidence="4" id="KW-1185">Reference proteome</keyword>
<feature type="region of interest" description="Disordered" evidence="1">
    <location>
        <begin position="595"/>
        <end position="617"/>
    </location>
</feature>
<dbReference type="PANTHER" id="PTHR10000">
    <property type="entry name" value="PHOSPHOSERINE PHOSPHATASE"/>
    <property type="match status" value="1"/>
</dbReference>
<dbReference type="Gene3D" id="3.40.50.1000">
    <property type="entry name" value="HAD superfamily/HAD-like"/>
    <property type="match status" value="1"/>
</dbReference>
<evidence type="ECO:0000313" key="4">
    <source>
        <dbReference type="Proteomes" id="UP000263232"/>
    </source>
</evidence>
<feature type="region of interest" description="Disordered" evidence="1">
    <location>
        <begin position="541"/>
        <end position="564"/>
    </location>
</feature>
<organism evidence="3 4">
    <name type="scientific">Suicoccus acidiformans</name>
    <dbReference type="NCBI Taxonomy" id="2036206"/>
    <lineage>
        <taxon>Bacteria</taxon>
        <taxon>Bacillati</taxon>
        <taxon>Bacillota</taxon>
        <taxon>Bacilli</taxon>
        <taxon>Lactobacillales</taxon>
        <taxon>Aerococcaceae</taxon>
        <taxon>Suicoccus</taxon>
    </lineage>
</organism>